<dbReference type="EMBL" id="JAIMJA010000008">
    <property type="protein sequence ID" value="MCE2595060.1"/>
    <property type="molecule type" value="Genomic_DNA"/>
</dbReference>
<dbReference type="Gene3D" id="3.40.50.880">
    <property type="match status" value="1"/>
</dbReference>
<name>A0ABS8W9A9_9GAMM</name>
<keyword evidence="5 6" id="KW-0676">Redox-active center</keyword>
<dbReference type="PROSITE" id="PS01265">
    <property type="entry name" value="TPX"/>
    <property type="match status" value="1"/>
</dbReference>
<dbReference type="RefSeq" id="WP_233052561.1">
    <property type="nucleotide sequence ID" value="NZ_JAIMJA010000008.1"/>
</dbReference>
<dbReference type="SUPFAM" id="SSF52833">
    <property type="entry name" value="Thioredoxin-like"/>
    <property type="match status" value="1"/>
</dbReference>
<dbReference type="InterPro" id="IPR002065">
    <property type="entry name" value="TPX"/>
</dbReference>
<evidence type="ECO:0000256" key="2">
    <source>
        <dbReference type="ARBA" id="ARBA00022862"/>
    </source>
</evidence>
<evidence type="ECO:0000313" key="8">
    <source>
        <dbReference type="EMBL" id="MCE2595060.1"/>
    </source>
</evidence>
<dbReference type="InterPro" id="IPR044992">
    <property type="entry name" value="ChyE-like"/>
</dbReference>
<keyword evidence="4 6" id="KW-1015">Disulfide bond</keyword>
<feature type="disulfide bond" description="Redox-active" evidence="6">
    <location>
        <begin position="295"/>
        <end position="329"/>
    </location>
</feature>
<evidence type="ECO:0000256" key="1">
    <source>
        <dbReference type="ARBA" id="ARBA00022559"/>
    </source>
</evidence>
<comment type="function">
    <text evidence="6">Thiol-specific peroxidase that catalyzes the reduction of hydrogen peroxide and organic hydroperoxides to water and alcohols, respectively. Plays a role in cell protection against oxidative stress by detoxifying peroxides.</text>
</comment>
<keyword evidence="3 6" id="KW-0560">Oxidoreductase</keyword>
<keyword evidence="2 6" id="KW-0049">Antioxidant</keyword>
<reference evidence="8 9" key="1">
    <citation type="journal article" date="2022" name="Environ. Microbiol. Rep.">
        <title>Eco-phylogenetic analyses reveal divergent evolution of vitamin B12 metabolism in the marine bacterial family 'Psychromonadaceae'.</title>
        <authorList>
            <person name="Jin X."/>
            <person name="Yang Y."/>
            <person name="Cao H."/>
            <person name="Gao B."/>
            <person name="Zhao Z."/>
        </authorList>
    </citation>
    <scope>NUCLEOTIDE SEQUENCE [LARGE SCALE GENOMIC DNA]</scope>
    <source>
        <strain evidence="8 9">MKS20</strain>
    </source>
</reference>
<dbReference type="InterPro" id="IPR013740">
    <property type="entry name" value="Redoxin"/>
</dbReference>
<proteinExistence type="inferred from homology"/>
<comment type="miscellaneous">
    <text evidence="6">The active site is a conserved redox-active cysteine residue, the peroxidatic cysteine (C(P)), which makes the nucleophilic attack on the peroxide substrate. The peroxide oxidizes the C(P)-SH to cysteine sulfenic acid (C(P)-SOH), which then reacts with another cysteine residue, the resolving cysteine (C(R)), to form a disulfide bridge. The disulfide is subsequently reduced by an appropriate electron donor to complete the catalytic cycle. In this atypical 2-Cys peroxiredoxin, C(R) is present in the same subunit to form an intramolecular disulfide. The disulfide is subsequently reduced by thioredoxin.</text>
</comment>
<comment type="similarity">
    <text evidence="6">Belongs to the peroxiredoxin family. Tpx subfamily.</text>
</comment>
<dbReference type="InterPro" id="IPR018219">
    <property type="entry name" value="Tpx_CS"/>
</dbReference>
<dbReference type="Pfam" id="PF08534">
    <property type="entry name" value="Redoxin"/>
    <property type="match status" value="1"/>
</dbReference>
<dbReference type="NCBIfam" id="NF001808">
    <property type="entry name" value="PRK00522.1"/>
    <property type="match status" value="1"/>
</dbReference>
<accession>A0ABS8W9A9</accession>
<dbReference type="InterPro" id="IPR036249">
    <property type="entry name" value="Thioredoxin-like_sf"/>
</dbReference>
<dbReference type="InterPro" id="IPR013766">
    <property type="entry name" value="Thioredoxin_domain"/>
</dbReference>
<dbReference type="PROSITE" id="PS51273">
    <property type="entry name" value="GATASE_TYPE_1"/>
    <property type="match status" value="1"/>
</dbReference>
<keyword evidence="8" id="KW-0315">Glutamine amidotransferase</keyword>
<keyword evidence="9" id="KW-1185">Reference proteome</keyword>
<dbReference type="InterPro" id="IPR017926">
    <property type="entry name" value="GATASE"/>
</dbReference>
<dbReference type="PROSITE" id="PS51352">
    <property type="entry name" value="THIOREDOXIN_2"/>
    <property type="match status" value="1"/>
</dbReference>
<organism evidence="8 9">
    <name type="scientific">Motilimonas cestriensis</name>
    <dbReference type="NCBI Taxonomy" id="2742685"/>
    <lineage>
        <taxon>Bacteria</taxon>
        <taxon>Pseudomonadati</taxon>
        <taxon>Pseudomonadota</taxon>
        <taxon>Gammaproteobacteria</taxon>
        <taxon>Alteromonadales</taxon>
        <taxon>Alteromonadales genera incertae sedis</taxon>
        <taxon>Motilimonas</taxon>
    </lineage>
</organism>
<evidence type="ECO:0000256" key="5">
    <source>
        <dbReference type="ARBA" id="ARBA00023284"/>
    </source>
</evidence>
<dbReference type="NCBIfam" id="NF005458">
    <property type="entry name" value="PRK07053.1"/>
    <property type="match status" value="1"/>
</dbReference>
<feature type="active site" description="Cysteine sulfenic acid (-SOH) intermediate" evidence="6">
    <location>
        <position position="295"/>
    </location>
</feature>
<evidence type="ECO:0000256" key="3">
    <source>
        <dbReference type="ARBA" id="ARBA00023002"/>
    </source>
</evidence>
<protein>
    <recommendedName>
        <fullName evidence="6">Thiol peroxidase</fullName>
        <shortName evidence="6">Tpx</shortName>
        <ecNumber evidence="6">1.11.1.24</ecNumber>
    </recommendedName>
    <alternativeName>
        <fullName evidence="6">Peroxiredoxin tpx</fullName>
        <shortName evidence="6">Prx</shortName>
    </alternativeName>
    <alternativeName>
        <fullName evidence="6">Thioredoxin peroxidase</fullName>
    </alternativeName>
    <alternativeName>
        <fullName evidence="6">Thioredoxin-dependent peroxiredoxin</fullName>
    </alternativeName>
</protein>
<dbReference type="Gene3D" id="3.40.30.10">
    <property type="entry name" value="Glutaredoxin"/>
    <property type="match status" value="1"/>
</dbReference>
<evidence type="ECO:0000256" key="6">
    <source>
        <dbReference type="HAMAP-Rule" id="MF_00269"/>
    </source>
</evidence>
<comment type="subunit">
    <text evidence="6">Homodimer.</text>
</comment>
<evidence type="ECO:0000259" key="7">
    <source>
        <dbReference type="PROSITE" id="PS51352"/>
    </source>
</evidence>
<dbReference type="EC" id="1.11.1.24" evidence="6"/>
<dbReference type="InterPro" id="IPR050455">
    <property type="entry name" value="Tpx_Peroxidase_subfamily"/>
</dbReference>
<evidence type="ECO:0000256" key="4">
    <source>
        <dbReference type="ARBA" id="ARBA00023157"/>
    </source>
</evidence>
<feature type="domain" description="Thioredoxin" evidence="7">
    <location>
        <begin position="253"/>
        <end position="402"/>
    </location>
</feature>
<dbReference type="InterPro" id="IPR029062">
    <property type="entry name" value="Class_I_gatase-like"/>
</dbReference>
<dbReference type="CDD" id="cd01741">
    <property type="entry name" value="GATase1_1"/>
    <property type="match status" value="1"/>
</dbReference>
<dbReference type="SUPFAM" id="SSF52317">
    <property type="entry name" value="Class I glutamine amidotransferase-like"/>
    <property type="match status" value="1"/>
</dbReference>
<dbReference type="PANTHER" id="PTHR43110:SF1">
    <property type="entry name" value="THIOL PEROXIDASE"/>
    <property type="match status" value="1"/>
</dbReference>
<sequence>MKTVNVIRHLAFEDLGNITPVLAQFNAKINYIEAGKDPITTAINDCDLLIILGGPIGVYDEAEYPFINDEINLIQQRLATKKPLLGVCLGAQLMARSMGAKVYSGHKKELGWGRLTLKNSAQNPLAKLGEQPILHWHGDTFDLPTGATLLASNENYPNQAFAVENFALAMQFHPEVTVNAMEQWFIGHTGEISNTDGVDVAALRLDTQEVGASLQPVAAEIWHDWLMQQGWEKPQQQHLTFKGNAIKTQGQFPQVGEQAPDFTLIDSKLGLLKRTDLLGKKLVLNIFPSIDTPVCAIQLKTFSQQLANRTDTTLLFASLDLPFAYSRFCAAEGIDNAITASDYQTQSIAAGYGVKMEGGPLSGLYARAVLVLDENHTILHAELVSEVTDEPDYQAALNALSE</sequence>
<gene>
    <name evidence="6" type="primary">tpx</name>
    <name evidence="8" type="ORF">K6Y31_09545</name>
</gene>
<comment type="catalytic activity">
    <reaction evidence="6">
        <text>a hydroperoxide + [thioredoxin]-dithiol = an alcohol + [thioredoxin]-disulfide + H2O</text>
        <dbReference type="Rhea" id="RHEA:62620"/>
        <dbReference type="Rhea" id="RHEA-COMP:10698"/>
        <dbReference type="Rhea" id="RHEA-COMP:10700"/>
        <dbReference type="ChEBI" id="CHEBI:15377"/>
        <dbReference type="ChEBI" id="CHEBI:29950"/>
        <dbReference type="ChEBI" id="CHEBI:30879"/>
        <dbReference type="ChEBI" id="CHEBI:35924"/>
        <dbReference type="ChEBI" id="CHEBI:50058"/>
        <dbReference type="EC" id="1.11.1.24"/>
    </reaction>
</comment>
<comment type="caution">
    <text evidence="8">The sequence shown here is derived from an EMBL/GenBank/DDBJ whole genome shotgun (WGS) entry which is preliminary data.</text>
</comment>
<dbReference type="Pfam" id="PF00117">
    <property type="entry name" value="GATase"/>
    <property type="match status" value="1"/>
</dbReference>
<dbReference type="HAMAP" id="MF_00269">
    <property type="entry name" value="Tpx"/>
    <property type="match status" value="1"/>
</dbReference>
<dbReference type="Proteomes" id="UP001201273">
    <property type="component" value="Unassembled WGS sequence"/>
</dbReference>
<dbReference type="PANTHER" id="PTHR43110">
    <property type="entry name" value="THIOL PEROXIDASE"/>
    <property type="match status" value="1"/>
</dbReference>
<keyword evidence="1 6" id="KW-0575">Peroxidase</keyword>
<dbReference type="CDD" id="cd03014">
    <property type="entry name" value="PRX_Atyp2cys"/>
    <property type="match status" value="1"/>
</dbReference>
<evidence type="ECO:0000313" key="9">
    <source>
        <dbReference type="Proteomes" id="UP001201273"/>
    </source>
</evidence>